<organism evidence="2 3">
    <name type="scientific">Secundilactobacillus kimchicus JCM 15530</name>
    <dbReference type="NCBI Taxonomy" id="1302272"/>
    <lineage>
        <taxon>Bacteria</taxon>
        <taxon>Bacillati</taxon>
        <taxon>Bacillota</taxon>
        <taxon>Bacilli</taxon>
        <taxon>Lactobacillales</taxon>
        <taxon>Lactobacillaceae</taxon>
        <taxon>Secundilactobacillus</taxon>
    </lineage>
</organism>
<reference evidence="2 3" key="1">
    <citation type="journal article" date="2015" name="Genome Announc.">
        <title>Expanding the biotechnology potential of lactobacilli through comparative genomics of 213 strains and associated genera.</title>
        <authorList>
            <person name="Sun Z."/>
            <person name="Harris H.M."/>
            <person name="McCann A."/>
            <person name="Guo C."/>
            <person name="Argimon S."/>
            <person name="Zhang W."/>
            <person name="Yang X."/>
            <person name="Jeffery I.B."/>
            <person name="Cooney J.C."/>
            <person name="Kagawa T.F."/>
            <person name="Liu W."/>
            <person name="Song Y."/>
            <person name="Salvetti E."/>
            <person name="Wrobel A."/>
            <person name="Rasinkangas P."/>
            <person name="Parkhill J."/>
            <person name="Rea M.C."/>
            <person name="O'Sullivan O."/>
            <person name="Ritari J."/>
            <person name="Douillard F.P."/>
            <person name="Paul Ross R."/>
            <person name="Yang R."/>
            <person name="Briner A.E."/>
            <person name="Felis G.E."/>
            <person name="de Vos W.M."/>
            <person name="Barrangou R."/>
            <person name="Klaenhammer T.R."/>
            <person name="Caufield P.W."/>
            <person name="Cui Y."/>
            <person name="Zhang H."/>
            <person name="O'Toole P.W."/>
        </authorList>
    </citation>
    <scope>NUCLEOTIDE SEQUENCE [LARGE SCALE GENOMIC DNA]</scope>
    <source>
        <strain evidence="2 3">JCM 15530</strain>
    </source>
</reference>
<evidence type="ECO:0000313" key="2">
    <source>
        <dbReference type="EMBL" id="KRK47582.1"/>
    </source>
</evidence>
<evidence type="ECO:0000313" key="3">
    <source>
        <dbReference type="Proteomes" id="UP000050911"/>
    </source>
</evidence>
<keyword evidence="1" id="KW-0812">Transmembrane</keyword>
<proteinExistence type="predicted"/>
<feature type="transmembrane region" description="Helical" evidence="1">
    <location>
        <begin position="6"/>
        <end position="26"/>
    </location>
</feature>
<dbReference type="Proteomes" id="UP000050911">
    <property type="component" value="Unassembled WGS sequence"/>
</dbReference>
<comment type="caution">
    <text evidence="2">The sequence shown here is derived from an EMBL/GenBank/DDBJ whole genome shotgun (WGS) entry which is preliminary data.</text>
</comment>
<sequence length="136" mass="14888">MFNGTIDYASGISFLLIVIPATYRLLHPLIQAKINTEKNAQTKQEMALADHYAQVAEMAVMANLSKADRKNEAVRFLMEKMLQRGFAVSDGTAHATVEAAYQDYKHQMGGDIHTIQTPTHVAADPDVSVPGGDLND</sequence>
<keyword evidence="1" id="KW-1133">Transmembrane helix</keyword>
<keyword evidence="1" id="KW-0472">Membrane</keyword>
<keyword evidence="3" id="KW-1185">Reference proteome</keyword>
<dbReference type="AlphaFoldDB" id="A0A0R1HLF2"/>
<dbReference type="PATRIC" id="fig|1302272.5.peg.2355"/>
<protein>
    <submittedName>
        <fullName evidence="2">Uncharacterized protein</fullName>
    </submittedName>
</protein>
<gene>
    <name evidence="2" type="ORF">FC96_GL002305</name>
</gene>
<dbReference type="STRING" id="1302272.FC96_GL002305"/>
<evidence type="ECO:0000256" key="1">
    <source>
        <dbReference type="SAM" id="Phobius"/>
    </source>
</evidence>
<name>A0A0R1HLF2_9LACO</name>
<dbReference type="OrthoDB" id="2293934at2"/>
<dbReference type="EMBL" id="AZCX01000007">
    <property type="protein sequence ID" value="KRK47582.1"/>
    <property type="molecule type" value="Genomic_DNA"/>
</dbReference>
<dbReference type="RefSeq" id="WP_056942760.1">
    <property type="nucleotide sequence ID" value="NZ_AZCX01000007.1"/>
</dbReference>
<accession>A0A0R1HLF2</accession>